<dbReference type="PATRIC" id="fig|1609981.3.peg.560"/>
<feature type="domain" description="Pyruvate/ketoisovalerate oxidoreductase catalytic" evidence="2">
    <location>
        <begin position="15"/>
        <end position="98"/>
    </location>
</feature>
<keyword evidence="4" id="KW-1185">Reference proteome</keyword>
<dbReference type="STRING" id="1307763.L21SP4_00538"/>
<dbReference type="GO" id="GO:0016903">
    <property type="term" value="F:oxidoreductase activity, acting on the aldehyde or oxo group of donors"/>
    <property type="evidence" value="ECO:0007669"/>
    <property type="project" value="InterPro"/>
</dbReference>
<dbReference type="InterPro" id="IPR002869">
    <property type="entry name" value="Pyrv_flavodox_OxRed_cen"/>
</dbReference>
<proteinExistence type="predicted"/>
<dbReference type="OrthoDB" id="9789125at2"/>
<evidence type="ECO:0000313" key="4">
    <source>
        <dbReference type="Proteomes" id="UP000035268"/>
    </source>
</evidence>
<dbReference type="PANTHER" id="PTHR43854">
    <property type="entry name" value="INDOLEPYRUVATE OXIDOREDUCTASE SUBUNIT IORB"/>
    <property type="match status" value="1"/>
</dbReference>
<dbReference type="InterPro" id="IPR052198">
    <property type="entry name" value="IorB_Oxidoreductase"/>
</dbReference>
<dbReference type="EMBL" id="CP010904">
    <property type="protein sequence ID" value="AKJ63810.1"/>
    <property type="molecule type" value="Genomic_DNA"/>
</dbReference>
<dbReference type="PANTHER" id="PTHR43854:SF1">
    <property type="entry name" value="INDOLEPYRUVATE OXIDOREDUCTASE SUBUNIT IORB"/>
    <property type="match status" value="1"/>
</dbReference>
<sequence>MTAAAITNIKVAGLGGQGVLTATDLIGEVAFRAGRDVKKAEVHGMSQRGGSIESDVRFGPAVLSPMIPEGTVDYGLVFDPGRVEYMKKRLRDEGVLIGPDAVDVGRLADRRSFNVAMLGVLSTHLPFECEFWLRVLRERLPSRLVEANEQAFSLGRSAKG</sequence>
<dbReference type="Proteomes" id="UP000035268">
    <property type="component" value="Chromosome"/>
</dbReference>
<dbReference type="InterPro" id="IPR019752">
    <property type="entry name" value="Pyrv/ketoisovalerate_OxRed_cat"/>
</dbReference>
<organism evidence="3 4">
    <name type="scientific">Kiritimatiella glycovorans</name>
    <dbReference type="NCBI Taxonomy" id="1307763"/>
    <lineage>
        <taxon>Bacteria</taxon>
        <taxon>Pseudomonadati</taxon>
        <taxon>Kiritimatiellota</taxon>
        <taxon>Kiritimatiellia</taxon>
        <taxon>Kiritimatiellales</taxon>
        <taxon>Kiritimatiellaceae</taxon>
        <taxon>Kiritimatiella</taxon>
    </lineage>
</organism>
<dbReference type="RefSeq" id="WP_052881206.1">
    <property type="nucleotide sequence ID" value="NZ_CP010904.1"/>
</dbReference>
<dbReference type="KEGG" id="vbl:L21SP4_00538"/>
<protein>
    <submittedName>
        <fullName evidence="3">Indolepyruvate oxidoreductase subunit beta</fullName>
    </submittedName>
</protein>
<reference evidence="3 4" key="2">
    <citation type="journal article" date="2016" name="ISME J.">
        <title>Characterization of the first cultured representative of Verrucomicrobia subdivision 5 indicates the proposal of a novel phylum.</title>
        <authorList>
            <person name="Spring S."/>
            <person name="Bunk B."/>
            <person name="Sproer C."/>
            <person name="Schumann P."/>
            <person name="Rohde M."/>
            <person name="Tindall B.J."/>
            <person name="Klenk H.P."/>
        </authorList>
    </citation>
    <scope>NUCLEOTIDE SEQUENCE [LARGE SCALE GENOMIC DNA]</scope>
    <source>
        <strain evidence="3 4">L21-Fru-AB</strain>
    </source>
</reference>
<dbReference type="Pfam" id="PF01558">
    <property type="entry name" value="POR"/>
    <property type="match status" value="1"/>
</dbReference>
<evidence type="ECO:0000256" key="1">
    <source>
        <dbReference type="ARBA" id="ARBA00023002"/>
    </source>
</evidence>
<keyword evidence="3" id="KW-0670">Pyruvate</keyword>
<name>A0A0G3EGA1_9BACT</name>
<gene>
    <name evidence="3" type="ORF">L21SP4_00538</name>
</gene>
<dbReference type="Gene3D" id="3.40.920.10">
    <property type="entry name" value="Pyruvate-ferredoxin oxidoreductase, PFOR, domain III"/>
    <property type="match status" value="2"/>
</dbReference>
<dbReference type="AlphaFoldDB" id="A0A0G3EGA1"/>
<dbReference type="SUPFAM" id="SSF53323">
    <property type="entry name" value="Pyruvate-ferredoxin oxidoreductase, PFOR, domain III"/>
    <property type="match status" value="1"/>
</dbReference>
<keyword evidence="1" id="KW-0560">Oxidoreductase</keyword>
<accession>A0A0G3EGA1</accession>
<evidence type="ECO:0000259" key="2">
    <source>
        <dbReference type="Pfam" id="PF01558"/>
    </source>
</evidence>
<evidence type="ECO:0000313" key="3">
    <source>
        <dbReference type="EMBL" id="AKJ63810.1"/>
    </source>
</evidence>
<reference evidence="4" key="1">
    <citation type="submission" date="2015-02" db="EMBL/GenBank/DDBJ databases">
        <title>Description and complete genome sequence of the first cultured representative of the subdivision 5 of the Verrucomicrobia phylum.</title>
        <authorList>
            <person name="Spring S."/>
            <person name="Bunk B."/>
            <person name="Sproer C."/>
            <person name="Klenk H.-P."/>
        </authorList>
    </citation>
    <scope>NUCLEOTIDE SEQUENCE [LARGE SCALE GENOMIC DNA]</scope>
    <source>
        <strain evidence="4">L21-Fru-AB</strain>
    </source>
</reference>